<dbReference type="RefSeq" id="WP_145458191.1">
    <property type="nucleotide sequence ID" value="NZ_JANSLD010000027.1"/>
</dbReference>
<reference evidence="1" key="2">
    <citation type="submission" date="2022-08" db="EMBL/GenBank/DDBJ databases">
        <authorList>
            <person name="Magnan C."/>
        </authorList>
    </citation>
    <scope>NUCLEOTIDE SEQUENCE</scope>
    <source>
        <strain evidence="1">NSP012P</strain>
    </source>
</reference>
<proteinExistence type="predicted"/>
<keyword evidence="2" id="KW-1185">Reference proteome</keyword>
<evidence type="ECO:0000313" key="2">
    <source>
        <dbReference type="Proteomes" id="UP001072952"/>
    </source>
</evidence>
<gene>
    <name evidence="1" type="ORF">NW133_07215</name>
</gene>
<accession>A0ABT4BKX0</accession>
<comment type="caution">
    <text evidence="1">The sequence shown here is derived from an EMBL/GenBank/DDBJ whole genome shotgun (WGS) entry which is preliminary data.</text>
</comment>
<dbReference type="Proteomes" id="UP001072952">
    <property type="component" value="Unassembled WGS sequence"/>
</dbReference>
<evidence type="ECO:0000313" key="1">
    <source>
        <dbReference type="EMBL" id="MCY1583316.1"/>
    </source>
</evidence>
<organism evidence="1 2">
    <name type="scientific">Staphylococcus pettenkoferi</name>
    <dbReference type="NCBI Taxonomy" id="170573"/>
    <lineage>
        <taxon>Bacteria</taxon>
        <taxon>Bacillati</taxon>
        <taxon>Bacillota</taxon>
        <taxon>Bacilli</taxon>
        <taxon>Bacillales</taxon>
        <taxon>Staphylococcaceae</taxon>
        <taxon>Staphylococcus</taxon>
    </lineage>
</organism>
<dbReference type="EMBL" id="JANSLD010000027">
    <property type="protein sequence ID" value="MCY1583316.1"/>
    <property type="molecule type" value="Genomic_DNA"/>
</dbReference>
<reference evidence="1" key="1">
    <citation type="journal article" date="2022" name="Int. J. Mol. Sci.">
        <title>Phenotypic and Genotypic Virulence Characterisation of Staphylococcus pettenkoferi Strains Isolated from Human Bloodstream and Diabetic Foot Infections.</title>
        <authorList>
            <person name="Magnan C."/>
            <person name="Ahmad-Mansour N."/>
            <person name="Pouget C."/>
            <person name="Morsli M."/>
            <person name="Huc-Brandt S."/>
            <person name="Pantel A."/>
            <person name="Dunyach-Remy C."/>
            <person name="Sotto A."/>
            <person name="Molle V."/>
            <person name="Lavigne J.-P."/>
        </authorList>
    </citation>
    <scope>NUCLEOTIDE SEQUENCE</scope>
    <source>
        <strain evidence="1">NSP012P</strain>
    </source>
</reference>
<protein>
    <submittedName>
        <fullName evidence="1">Uncharacterized protein</fullName>
    </submittedName>
</protein>
<sequence length="109" mass="12479">MNVQDLNIEGLTEKEFHQKVTRMMNEVRKFAMRGREELGYNVALVNVLGVQTDDENEVVANDLSFGTGDMFLTLALQTNSLECVVDVYKQYEMAEFLSGLFDEEDEDNE</sequence>
<name>A0ABT4BKX0_9STAP</name>